<dbReference type="EMBL" id="NPDU01000009">
    <property type="protein sequence ID" value="PJZ62999.1"/>
    <property type="molecule type" value="Genomic_DNA"/>
</dbReference>
<name>A0A2M9YPE2_9LEPT</name>
<evidence type="ECO:0000313" key="3">
    <source>
        <dbReference type="Proteomes" id="UP000232149"/>
    </source>
</evidence>
<evidence type="ECO:0000313" key="2">
    <source>
        <dbReference type="EMBL" id="PJZ62999.1"/>
    </source>
</evidence>
<dbReference type="EMBL" id="NPDV01000007">
    <property type="protein sequence ID" value="PJZ53414.1"/>
    <property type="molecule type" value="Genomic_DNA"/>
</dbReference>
<evidence type="ECO:0000313" key="4">
    <source>
        <dbReference type="Proteomes" id="UP000232188"/>
    </source>
</evidence>
<organism evidence="1 4">
    <name type="scientific">Leptospira adleri</name>
    <dbReference type="NCBI Taxonomy" id="2023186"/>
    <lineage>
        <taxon>Bacteria</taxon>
        <taxon>Pseudomonadati</taxon>
        <taxon>Spirochaetota</taxon>
        <taxon>Spirochaetia</taxon>
        <taxon>Leptospirales</taxon>
        <taxon>Leptospiraceae</taxon>
        <taxon>Leptospira</taxon>
    </lineage>
</organism>
<dbReference type="Proteomes" id="UP000232149">
    <property type="component" value="Unassembled WGS sequence"/>
</dbReference>
<gene>
    <name evidence="2" type="ORF">CH376_04835</name>
    <name evidence="1" type="ORF">CH380_09475</name>
</gene>
<sequence>MEVVGSRENIRRIFLIIKVVSFQVKSQLLSFVGTPTEISIGIFTMENPFSALGGSSLRYESFILKSQDLIPISDRFFLRL</sequence>
<proteinExistence type="predicted"/>
<dbReference type="Proteomes" id="UP000232188">
    <property type="component" value="Unassembled WGS sequence"/>
</dbReference>
<comment type="caution">
    <text evidence="1">The sequence shown here is derived from an EMBL/GenBank/DDBJ whole genome shotgun (WGS) entry which is preliminary data.</text>
</comment>
<keyword evidence="3" id="KW-1185">Reference proteome</keyword>
<protein>
    <submittedName>
        <fullName evidence="1">Uncharacterized protein</fullName>
    </submittedName>
</protein>
<dbReference type="AlphaFoldDB" id="A0A2M9YPE2"/>
<reference evidence="3 4" key="1">
    <citation type="submission" date="2017-07" db="EMBL/GenBank/DDBJ databases">
        <title>Leptospira spp. isolated from tropical soils.</title>
        <authorList>
            <person name="Thibeaux R."/>
            <person name="Iraola G."/>
            <person name="Ferres I."/>
            <person name="Bierque E."/>
            <person name="Girault D."/>
            <person name="Soupe-Gilbert M.-E."/>
            <person name="Picardeau M."/>
            <person name="Goarant C."/>
        </authorList>
    </citation>
    <scope>NUCLEOTIDE SEQUENCE [LARGE SCALE GENOMIC DNA]</scope>
    <source>
        <strain evidence="1 4">FH2-B-C1</strain>
        <strain evidence="2 3">FH2-B-D1</strain>
    </source>
</reference>
<evidence type="ECO:0000313" key="1">
    <source>
        <dbReference type="EMBL" id="PJZ53414.1"/>
    </source>
</evidence>
<accession>A0A2M9YPE2</accession>